<evidence type="ECO:0000256" key="4">
    <source>
        <dbReference type="ARBA" id="ARBA00022538"/>
    </source>
</evidence>
<evidence type="ECO:0000313" key="14">
    <source>
        <dbReference type="Proteomes" id="UP000325291"/>
    </source>
</evidence>
<protein>
    <recommendedName>
        <fullName evidence="10">Trk system potassium uptake protein</fullName>
    </recommendedName>
</protein>
<feature type="transmembrane region" description="Helical" evidence="12">
    <location>
        <begin position="184"/>
        <end position="202"/>
    </location>
</feature>
<feature type="transmembrane region" description="Helical" evidence="12">
    <location>
        <begin position="455"/>
        <end position="480"/>
    </location>
</feature>
<keyword evidence="5 12" id="KW-0812">Transmembrane</keyword>
<gene>
    <name evidence="13" type="ORF">FLO80_16970</name>
</gene>
<feature type="binding site" evidence="11">
    <location>
        <position position="220"/>
    </location>
    <ligand>
        <name>K(+)</name>
        <dbReference type="ChEBI" id="CHEBI:29103"/>
    </ligand>
</feature>
<keyword evidence="3 10" id="KW-1003">Cell membrane</keyword>
<dbReference type="Pfam" id="PF02386">
    <property type="entry name" value="TrkH"/>
    <property type="match status" value="1"/>
</dbReference>
<dbReference type="RefSeq" id="WP_111367071.1">
    <property type="nucleotide sequence ID" value="NZ_VINQ01000016.1"/>
</dbReference>
<comment type="function">
    <text evidence="10">Low-affinity potassium transport system. Interacts with Trk system potassium uptake protein TrkA.</text>
</comment>
<feature type="binding site" evidence="11">
    <location>
        <position position="431"/>
    </location>
    <ligand>
        <name>K(+)</name>
        <dbReference type="ChEBI" id="CHEBI:29103"/>
    </ligand>
</feature>
<feature type="transmembrane region" description="Helical" evidence="12">
    <location>
        <begin position="328"/>
        <end position="350"/>
    </location>
</feature>
<evidence type="ECO:0000256" key="10">
    <source>
        <dbReference type="PIRNR" id="PIRNR006247"/>
    </source>
</evidence>
<keyword evidence="2 10" id="KW-0813">Transport</keyword>
<dbReference type="InterPro" id="IPR004772">
    <property type="entry name" value="TrkH"/>
</dbReference>
<keyword evidence="11" id="KW-0479">Metal-binding</keyword>
<feature type="binding site" evidence="11">
    <location>
        <position position="315"/>
    </location>
    <ligand>
        <name>K(+)</name>
        <dbReference type="ChEBI" id="CHEBI:29103"/>
    </ligand>
</feature>
<feature type="transmembrane region" description="Helical" evidence="12">
    <location>
        <begin position="7"/>
        <end position="27"/>
    </location>
</feature>
<dbReference type="GO" id="GO:0046872">
    <property type="term" value="F:metal ion binding"/>
    <property type="evidence" value="ECO:0007669"/>
    <property type="project" value="UniProtKB-KW"/>
</dbReference>
<evidence type="ECO:0000256" key="12">
    <source>
        <dbReference type="SAM" id="Phobius"/>
    </source>
</evidence>
<feature type="binding site" evidence="11">
    <location>
        <position position="113"/>
    </location>
    <ligand>
        <name>K(+)</name>
        <dbReference type="ChEBI" id="CHEBI:29103"/>
    </ligand>
</feature>
<feature type="transmembrane region" description="Helical" evidence="12">
    <location>
        <begin position="389"/>
        <end position="413"/>
    </location>
</feature>
<reference evidence="13 14" key="1">
    <citation type="submission" date="2019-07" db="EMBL/GenBank/DDBJ databases">
        <title>Aquicoccus porphyridii gen. nov., sp. nov., isolated from a small marine red alga, Porphyridium marinum.</title>
        <authorList>
            <person name="Liu L."/>
        </authorList>
    </citation>
    <scope>NUCLEOTIDE SEQUENCE [LARGE SCALE GENOMIC DNA]</scope>
    <source>
        <strain evidence="13 14">L1 8-17</strain>
    </source>
</reference>
<comment type="caution">
    <text evidence="13">The sequence shown here is derived from an EMBL/GenBank/DDBJ whole genome shotgun (WGS) entry which is preliminary data.</text>
</comment>
<dbReference type="GO" id="GO:0005886">
    <property type="term" value="C:plasma membrane"/>
    <property type="evidence" value="ECO:0007669"/>
    <property type="project" value="UniProtKB-SubCell"/>
</dbReference>
<dbReference type="PIRSF" id="PIRSF006247">
    <property type="entry name" value="TrkH"/>
    <property type="match status" value="1"/>
</dbReference>
<dbReference type="Proteomes" id="UP000325291">
    <property type="component" value="Unassembled WGS sequence"/>
</dbReference>
<dbReference type="GO" id="GO:0015379">
    <property type="term" value="F:potassium:chloride symporter activity"/>
    <property type="evidence" value="ECO:0007669"/>
    <property type="project" value="InterPro"/>
</dbReference>
<feature type="transmembrane region" description="Helical" evidence="12">
    <location>
        <begin position="39"/>
        <end position="58"/>
    </location>
</feature>
<evidence type="ECO:0000256" key="11">
    <source>
        <dbReference type="PIRSR" id="PIRSR006247-1"/>
    </source>
</evidence>
<keyword evidence="4 10" id="KW-0633">Potassium transport</keyword>
<evidence type="ECO:0000256" key="8">
    <source>
        <dbReference type="ARBA" id="ARBA00023065"/>
    </source>
</evidence>
<keyword evidence="9 10" id="KW-0472">Membrane</keyword>
<feature type="transmembrane region" description="Helical" evidence="12">
    <location>
        <begin position="134"/>
        <end position="154"/>
    </location>
</feature>
<evidence type="ECO:0000256" key="9">
    <source>
        <dbReference type="ARBA" id="ARBA00023136"/>
    </source>
</evidence>
<feature type="transmembrane region" description="Helical" evidence="12">
    <location>
        <begin position="70"/>
        <end position="92"/>
    </location>
</feature>
<evidence type="ECO:0000256" key="7">
    <source>
        <dbReference type="ARBA" id="ARBA00022989"/>
    </source>
</evidence>
<dbReference type="PANTHER" id="PTHR32024">
    <property type="entry name" value="TRK SYSTEM POTASSIUM UPTAKE PROTEIN TRKG-RELATED"/>
    <property type="match status" value="1"/>
</dbReference>
<keyword evidence="8 10" id="KW-0406">Ion transport</keyword>
<dbReference type="EMBL" id="VINQ01000016">
    <property type="protein sequence ID" value="KAA0912099.1"/>
    <property type="molecule type" value="Genomic_DNA"/>
</dbReference>
<name>A0A5A9Z4Z6_9RHOB</name>
<proteinExistence type="inferred from homology"/>
<accession>A0A5A9Z4Z6</accession>
<keyword evidence="14" id="KW-1185">Reference proteome</keyword>
<feature type="transmembrane region" description="Helical" evidence="12">
    <location>
        <begin position="238"/>
        <end position="255"/>
    </location>
</feature>
<keyword evidence="10" id="KW-0997">Cell inner membrane</keyword>
<evidence type="ECO:0000256" key="3">
    <source>
        <dbReference type="ARBA" id="ARBA00022475"/>
    </source>
</evidence>
<evidence type="ECO:0000313" key="13">
    <source>
        <dbReference type="EMBL" id="KAA0912099.1"/>
    </source>
</evidence>
<sequence length="482" mass="51598">MIDLRPVGYIIGLLVAVLGLFMVPPLLVDLAEGRGHWPAFAESAVLTILFGTLMALACRSGIRDGLTIQHSFILTTGVWVVLPLFGVLPLMLGETDLNFTDAYFEAMSGVTTTGATVIVGLDDLPAGLLLWRGILQWVGGLGIVIVAMIFLPVMRVGGMQFFRSEGFDTLGKVLPRTIDISRGLFEVYIGLTVVAILTYLAFGMNALDATVHALTSMSTGGFSTSDLSFAKFAGPAEYAGVVFMIVASVPFVRLLQLMRGDPVPIWRDEQVRTYLLWIAYAVLGVSASVFLIGGQYDAATFREIVFNVVSLFSGTGYGSADVTLWGPLAFVVLFSVGAIGGCTGSTVCSIKVFRYKVLFSTLGNQVRRIGYPHRVLPLRMSGRAVPDDVVTSISVMFTVYVLSLGLLSVGLALTGLPFLESVTGAWTAIFNIGPAFGSLIGPTGAMDGFPDAAKWLMTFGMLLGRLEIISVIVLVLPGFWRA</sequence>
<evidence type="ECO:0000256" key="2">
    <source>
        <dbReference type="ARBA" id="ARBA00022448"/>
    </source>
</evidence>
<dbReference type="PANTHER" id="PTHR32024:SF3">
    <property type="entry name" value="TRK SYSTEM POTASSIUM UPTAKE PROTEIN"/>
    <property type="match status" value="1"/>
</dbReference>
<keyword evidence="7 12" id="KW-1133">Transmembrane helix</keyword>
<keyword evidence="6 10" id="KW-0630">Potassium</keyword>
<feature type="transmembrane region" description="Helical" evidence="12">
    <location>
        <begin position="275"/>
        <end position="296"/>
    </location>
</feature>
<feature type="binding site" evidence="11">
    <location>
        <position position="112"/>
    </location>
    <ligand>
        <name>K(+)</name>
        <dbReference type="ChEBI" id="CHEBI:29103"/>
    </ligand>
</feature>
<organism evidence="13 14">
    <name type="scientific">Aquicoccus porphyridii</name>
    <dbReference type="NCBI Taxonomy" id="1852029"/>
    <lineage>
        <taxon>Bacteria</taxon>
        <taxon>Pseudomonadati</taxon>
        <taxon>Pseudomonadota</taxon>
        <taxon>Alphaproteobacteria</taxon>
        <taxon>Rhodobacterales</taxon>
        <taxon>Paracoccaceae</taxon>
        <taxon>Aquicoccus</taxon>
    </lineage>
</organism>
<comment type="similarity">
    <text evidence="10">Belongs to the TrkH potassium transport family.</text>
</comment>
<dbReference type="AlphaFoldDB" id="A0A5A9Z4Z6"/>
<evidence type="ECO:0000256" key="6">
    <source>
        <dbReference type="ARBA" id="ARBA00022958"/>
    </source>
</evidence>
<evidence type="ECO:0000256" key="1">
    <source>
        <dbReference type="ARBA" id="ARBA00004651"/>
    </source>
</evidence>
<evidence type="ECO:0000256" key="5">
    <source>
        <dbReference type="ARBA" id="ARBA00022692"/>
    </source>
</evidence>
<comment type="subcellular location">
    <subcellularLocation>
        <location evidence="10">Cell inner membrane</location>
        <topology evidence="10">Multi-pass membrane protein</topology>
    </subcellularLocation>
    <subcellularLocation>
        <location evidence="1">Cell membrane</location>
        <topology evidence="1">Multi-pass membrane protein</topology>
    </subcellularLocation>
</comment>
<dbReference type="InterPro" id="IPR003445">
    <property type="entry name" value="Cat_transpt"/>
</dbReference>